<dbReference type="FunFam" id="1.10.1070.11:FF:000096">
    <property type="entry name" value="Phosphatidylinositol 3-kinase-related protein kinase"/>
    <property type="match status" value="1"/>
</dbReference>
<keyword evidence="5" id="KW-0808">Transferase</keyword>
<feature type="region of interest" description="Disordered" evidence="2">
    <location>
        <begin position="230"/>
        <end position="313"/>
    </location>
</feature>
<dbReference type="InterPro" id="IPR003152">
    <property type="entry name" value="FATC_dom"/>
</dbReference>
<feature type="domain" description="FATC" evidence="4">
    <location>
        <begin position="3340"/>
        <end position="3372"/>
    </location>
</feature>
<dbReference type="SMART" id="SM00146">
    <property type="entry name" value="PI3Kc"/>
    <property type="match status" value="1"/>
</dbReference>
<keyword evidence="5" id="KW-0418">Kinase</keyword>
<evidence type="ECO:0000259" key="3">
    <source>
        <dbReference type="PROSITE" id="PS50290"/>
    </source>
</evidence>
<dbReference type="GO" id="GO:0004674">
    <property type="term" value="F:protein serine/threonine kinase activity"/>
    <property type="evidence" value="ECO:0007669"/>
    <property type="project" value="TreeGrafter"/>
</dbReference>
<feature type="region of interest" description="Disordered" evidence="2">
    <location>
        <begin position="3191"/>
        <end position="3297"/>
    </location>
</feature>
<dbReference type="Pfam" id="PF02260">
    <property type="entry name" value="FATC"/>
    <property type="match status" value="1"/>
</dbReference>
<dbReference type="Gene3D" id="1.10.1070.11">
    <property type="entry name" value="Phosphatidylinositol 3-/4-kinase, catalytic domain"/>
    <property type="match status" value="1"/>
</dbReference>
<comment type="caution">
    <text evidence="5">The sequence shown here is derived from an EMBL/GenBank/DDBJ whole genome shotgun (WGS) entry which is preliminary data.</text>
</comment>
<dbReference type="GO" id="GO:0005634">
    <property type="term" value="C:nucleus"/>
    <property type="evidence" value="ECO:0007669"/>
    <property type="project" value="TreeGrafter"/>
</dbReference>
<dbReference type="InterPro" id="IPR000403">
    <property type="entry name" value="PI3/4_kinase_cat_dom"/>
</dbReference>
<proteinExistence type="predicted"/>
<feature type="compositionally biased region" description="Low complexity" evidence="2">
    <location>
        <begin position="469"/>
        <end position="479"/>
    </location>
</feature>
<evidence type="ECO:0000313" key="6">
    <source>
        <dbReference type="Proteomes" id="UP000075714"/>
    </source>
</evidence>
<name>A0A150GHQ0_GONPE</name>
<dbReference type="PROSITE" id="PS50290">
    <property type="entry name" value="PI3_4_KINASE_3"/>
    <property type="match status" value="1"/>
</dbReference>
<feature type="compositionally biased region" description="Gly residues" evidence="2">
    <location>
        <begin position="3242"/>
        <end position="3256"/>
    </location>
</feature>
<feature type="region of interest" description="Disordered" evidence="2">
    <location>
        <begin position="885"/>
        <end position="906"/>
    </location>
</feature>
<organism evidence="5 6">
    <name type="scientific">Gonium pectorale</name>
    <name type="common">Green alga</name>
    <dbReference type="NCBI Taxonomy" id="33097"/>
    <lineage>
        <taxon>Eukaryota</taxon>
        <taxon>Viridiplantae</taxon>
        <taxon>Chlorophyta</taxon>
        <taxon>core chlorophytes</taxon>
        <taxon>Chlorophyceae</taxon>
        <taxon>CS clade</taxon>
        <taxon>Chlamydomonadales</taxon>
        <taxon>Volvocaceae</taxon>
        <taxon>Gonium</taxon>
    </lineage>
</organism>
<dbReference type="InterPro" id="IPR011009">
    <property type="entry name" value="Kinase-like_dom_sf"/>
</dbReference>
<evidence type="ECO:0000259" key="4">
    <source>
        <dbReference type="PROSITE" id="PS51190"/>
    </source>
</evidence>
<feature type="compositionally biased region" description="Low complexity" evidence="2">
    <location>
        <begin position="3261"/>
        <end position="3270"/>
    </location>
</feature>
<accession>A0A150GHQ0</accession>
<evidence type="ECO:0000256" key="2">
    <source>
        <dbReference type="SAM" id="MobiDB-lite"/>
    </source>
</evidence>
<protein>
    <submittedName>
        <fullName evidence="5">PI3kinase-like protein</fullName>
    </submittedName>
</protein>
<dbReference type="STRING" id="33097.A0A150GHQ0"/>
<feature type="region of interest" description="Disordered" evidence="2">
    <location>
        <begin position="469"/>
        <end position="491"/>
    </location>
</feature>
<feature type="compositionally biased region" description="Basic and acidic residues" evidence="2">
    <location>
        <begin position="3311"/>
        <end position="3320"/>
    </location>
</feature>
<feature type="domain" description="PI3K/PI4K catalytic" evidence="3">
    <location>
        <begin position="1399"/>
        <end position="1745"/>
    </location>
</feature>
<dbReference type="EMBL" id="LSYV01000023">
    <property type="protein sequence ID" value="KXZ49313.1"/>
    <property type="molecule type" value="Genomic_DNA"/>
</dbReference>
<dbReference type="SUPFAM" id="SSF56112">
    <property type="entry name" value="Protein kinase-like (PK-like)"/>
    <property type="match status" value="1"/>
</dbReference>
<feature type="compositionally biased region" description="Low complexity" evidence="2">
    <location>
        <begin position="2456"/>
        <end position="2468"/>
    </location>
</feature>
<dbReference type="Pfam" id="PF00454">
    <property type="entry name" value="PI3_PI4_kinase"/>
    <property type="match status" value="1"/>
</dbReference>
<sequence>MRFVASTCGAWLPPWQDDLAVAPQQRALRSQQLARLLELLFQATAAQQGGLLLRKRAPSAPAGSAGQGEDVEAVGRMEALQRLALGLTPVSASASASQQPDGESGAAGAAVAAAGAPAAGSATAEGAGAAVERSGAALVWLVVQEGAKQAVAARLRTHLGGPTQTLGALERMLQVCEEWFARVRELLARTALLTSAHHHAIHNGLLRLQDLRNTMRQLLANLAAERKAAATGPVGRAAPSDAPGTGGGPDAPRGSAAASGGLRSGSGAQDAAPSEGMPGRHGSKHLQRRGGQLHQAQGGTAAPAAASGGADAGAATAPQVPVLQQLEGNLARLALAVVDLAKLVGVAMLAAGEADNLQGLHAWVLCEFEPLLAGVHLPGASAVAAASASAAAAAAAAAADAALASSPSARAGAAGGGARRRTEVTRNTRSTSKSHKDAFAWLQGLSQQAAGAYEQALLTYNAFLASPRSPSSSSASPGPNEGRLAGGAPGAAFSSPAAQEMAAVAQGFVVERVAECYAALSDWAGLQGLMDAYSRSATAEPAVASWWHSAAASMERRFRSYAAFDAAESPAQALQIPSEEPVHASSDCTPVMLASMRALRSASLTDGSAPSPSPHAGAAAALRPLRDAVATELSRTTDRLRACSLSDPASQREVLLQACSLSAAARGLDAASGRSRVGPDGAAGSWLGLLDARSRRDGSGYSIGAALLSPDGSIQAGSVRDVAITGALLRVARSADPRVGLPGTRALSCEHIRAAVASGNWTLATRHLQMQSALWAPPDAPRAVAASFPGGAGAAGGSGAGVRAVLAVAHSLLSAAAARLPPAQVVDLQLRALLPHLEPQPQLPALLQEAMHLSVGQQLSGVDAEDVACALCTMGRWMMRASATHAAHASQQRPTPAAVAQQTQPTPAQWVTAADWRSLAQRLLSSLATAQSHAHVPPVPRPGANGLTTGAAASAGSGATFAVPEAILQGYHAPAVCALRAIQLSRGSARAWKAWADLLFRATKEHRARAARPPASPESVAADVGSSAAEAARQAAAGYGAAAAAYCRYLALSSQAGDIGRSDETLHVLLQLLQIVVRHSSAIEPLLTEQLPTVPPLVWAAVAPQLLAQLPGASGAARRLLGAALAAVGRAAPSLVLYPIVVEVRAADSAAASAAATASSGAADGSAAAATAALAVDAVVPELRALLSELGRSRPGLLAGMELLVGEMERLTVLVDERWAALLTEVEVEIARRAVSLQAEAARVEEDASLTAEQRQALLASRYTTLMSPAVLLLERQLRSGLASGSQEAETPHERRFAQAVLPRLRAATAALRDGSGVRDWARPAPAWAPLRAASATLARRLRQPLPPLAELSPVLAALAGSEIPMPGCNDGACDGGAAAAAAASGVAGGAAVVTVVGVESEVVAMSTKTRPKRVTLRGSDGAAYVYLIKGREDLRMDERLMQSDPAAACRDLPSIRHYSVTPLGPRAGLIQWVPATTSLFAVFRSWQVATLERHAAMVAARQEGTARAAVEGVAPPPEVEPPPAIAVSRPIDFFYANLVPALQERGLSSATPRREWPHDVLRAVLANLASAAPCSLLARVLWAGGGSAASSWRRQQHYGRSLAVMSCVGHLLGLGDRHPDNILLEGREAGVVHIDYNVCWEKGTKLRVPEVVPFRLTQMLVSALGVGGLEGPFRAACEATLACLRRRREAIASLVEAVLSDPGVDWAVEREDVAARQDMELAVALNLFVSRAEEVQQQLAGAEDMLPVVMEGPAAALLAYAESHSFAEALRGVAAEAASRGQQAKGAMEAASRTEAEARAIVAAATQEAASLAAEGSALCAALPQLLQQCAAWAQQHGGTLSVLREGSFLEGTLGSAASWHAVESGAAFGLLAPVPGPGPLSLSAAAPVALLPAILGGNSSVIAQLPEELLATCRECDQQVQELLARREAALGSAVSALTQFGTVARKLLPPSYPASSYHHRWAQALSALAAGGLVLPAVMQAQALAPREPRPADVATLWQALRGAHRLAAAATAVLAPGSPEAGAEGWPPVGHDGQAAGARVLGRELANAVSGALRAFAESNAVVAHPTGGGEAAAQAELAVSLTHALRQQLLCSQQQQQPGDGRRSEGANATLVAAVRAFRKVVLSAHGRLPAASPAGSAPGPVSGPAAAVARIAQLRGDVASIAAVSTAFTKAGLAETVFGTSAKPPAFPGDGGGAQGPCGRAGSPGLFGVGQGAGPLPWLDTAAGALAHWVGALQRLAVDVAPEIAGQLHIGSGAGGPMLPRSLPEAAVDLRALLGPVEEALQAGRDCHSRMAALAELTATYHSRAAHLTSLLSGGAPGGLANGQPPMANNDLAALEAELQALDAAWLSRESTAAGLAAAAARTTEGLTEALRRLYAVVLGPVRLPLELQPPTGAAAAALAAAVGGDVWAEAGVGGHAAVAAVAAFWESTTAELEVLRHRGGGNGGDEEGALAPAPSPASAGSVEWHELPTGMRPLWRCVEMARLLARSLESCLAVRLLAPAGTDGSLAEAYGAVLPLLARLVSEHALSLLEPGLRQHLGALAAQLAAVEQQGDQSQVQVQRAGPHVGAADSAVARGADGSAAALAAAPELVPFTDFDPQLPGEGESLGGLEGTDGEEAEAGGGSDDEGRASALGDAFDGDADGELGADGEGEEEEDFDLDLGLDLDLDDGFEASEQEPDRLDESSSAAGSSRGSAAAAAAAAPAWTPSELADLVERLASAAAGASLAAASASIHPAAAAAAAAAAVASARAPRPAASAAVTWVAGPEARAFRASRLQLLASYEWLHEHHLLQALPAGDPRIGQGVAQFFASQPPDPLQPSARTTAPSRLALLSALQAALDELPGLEAALSGWEAASGSAVGQLVAMLRGTPEQFPVDTALAAQRAGGLVGRRQQWLAESRGVAMRVCQVAEALLQFEYSRQGITWATGGAVAADGFAAHYQLLGRAEVLATLSAGGSEAARGAAVAEASSRAAAACRQAAEARQALEAAQYEEAAANSQLAAHWPLLVSRALDLPVALAELEPAVRALAQLLEGKLGPALKELSSVSAQHDAAADVASVASAVASHHERCSRVVSALAEAVPSTATALAAVDASAPLPADMATEVGFLSAQLVGGAAAAAVARERAQALLQHLSAAVSALQPVVHVIAELPRGVSQLRGDLATLASAAASIAAAVQSKHVLPALEDERPHQPPPRGQPSPVEPASGGEAAAPLGDRPKAQSAAGAAGTPCTTADGARGGELPGSDAGGALEGRTQASVGAAVPVAPAPSAGPQPSAVHQSRRSAADEARRRAFASTALRRFIAKLEGREGEGAGRPEGPPSGGHAAAAVPQLSPQLSVSGQVDVLIRQATSVDRLAQMYEGWAAWL</sequence>
<feature type="region of interest" description="Disordered" evidence="2">
    <location>
        <begin position="408"/>
        <end position="433"/>
    </location>
</feature>
<reference evidence="6" key="1">
    <citation type="journal article" date="2016" name="Nat. Commun.">
        <title>The Gonium pectorale genome demonstrates co-option of cell cycle regulation during the evolution of multicellularity.</title>
        <authorList>
            <person name="Hanschen E.R."/>
            <person name="Marriage T.N."/>
            <person name="Ferris P.J."/>
            <person name="Hamaji T."/>
            <person name="Toyoda A."/>
            <person name="Fujiyama A."/>
            <person name="Neme R."/>
            <person name="Noguchi H."/>
            <person name="Minakuchi Y."/>
            <person name="Suzuki M."/>
            <person name="Kawai-Toyooka H."/>
            <person name="Smith D.R."/>
            <person name="Sparks H."/>
            <person name="Anderson J."/>
            <person name="Bakaric R."/>
            <person name="Luria V."/>
            <person name="Karger A."/>
            <person name="Kirschner M.W."/>
            <person name="Durand P.M."/>
            <person name="Michod R.E."/>
            <person name="Nozaki H."/>
            <person name="Olson B.J."/>
        </authorList>
    </citation>
    <scope>NUCLEOTIDE SEQUENCE [LARGE SCALE GENOMIC DNA]</scope>
    <source>
        <strain evidence="6">NIES-2863</strain>
    </source>
</reference>
<dbReference type="PANTHER" id="PTHR11139:SF124">
    <property type="entry name" value="NON-SPECIFIC SERINE_THREONINE PROTEIN KINASE"/>
    <property type="match status" value="1"/>
</dbReference>
<keyword evidence="6" id="KW-1185">Reference proteome</keyword>
<evidence type="ECO:0000256" key="1">
    <source>
        <dbReference type="SAM" id="Coils"/>
    </source>
</evidence>
<dbReference type="InterPro" id="IPR036940">
    <property type="entry name" value="PI3/4_kinase_cat_sf"/>
</dbReference>
<keyword evidence="1" id="KW-0175">Coiled coil</keyword>
<dbReference type="OrthoDB" id="515939at2759"/>
<feature type="compositionally biased region" description="Acidic residues" evidence="2">
    <location>
        <begin position="2643"/>
        <end position="2662"/>
    </location>
</feature>
<dbReference type="InterPro" id="IPR050517">
    <property type="entry name" value="DDR_Repair_Kinase"/>
</dbReference>
<feature type="region of interest" description="Disordered" evidence="2">
    <location>
        <begin position="2445"/>
        <end position="2469"/>
    </location>
</feature>
<feature type="compositionally biased region" description="Low complexity" evidence="2">
    <location>
        <begin position="295"/>
        <end position="313"/>
    </location>
</feature>
<feature type="region of interest" description="Disordered" evidence="2">
    <location>
        <begin position="3311"/>
        <end position="3334"/>
    </location>
</feature>
<feature type="compositionally biased region" description="Pro residues" evidence="2">
    <location>
        <begin position="3197"/>
        <end position="3207"/>
    </location>
</feature>
<feature type="compositionally biased region" description="Low complexity" evidence="2">
    <location>
        <begin position="250"/>
        <end position="268"/>
    </location>
</feature>
<evidence type="ECO:0000313" key="5">
    <source>
        <dbReference type="EMBL" id="KXZ49313.1"/>
    </source>
</evidence>
<dbReference type="PANTHER" id="PTHR11139">
    <property type="entry name" value="ATAXIA TELANGIECTASIA MUTATED ATM -RELATED"/>
    <property type="match status" value="1"/>
</dbReference>
<dbReference type="Proteomes" id="UP000075714">
    <property type="component" value="Unassembled WGS sequence"/>
</dbReference>
<dbReference type="PROSITE" id="PS51190">
    <property type="entry name" value="FATC"/>
    <property type="match status" value="1"/>
</dbReference>
<gene>
    <name evidence="5" type="ORF">GPECTOR_22g907</name>
</gene>
<dbReference type="Gene3D" id="3.30.1010.10">
    <property type="entry name" value="Phosphatidylinositol 3-kinase Catalytic Subunit, Chain A, domain 4"/>
    <property type="match status" value="1"/>
</dbReference>
<dbReference type="SMART" id="SM01343">
    <property type="entry name" value="FATC"/>
    <property type="match status" value="1"/>
</dbReference>
<feature type="region of interest" description="Disordered" evidence="2">
    <location>
        <begin position="2599"/>
        <end position="2662"/>
    </location>
</feature>
<feature type="compositionally biased region" description="Low complexity" evidence="2">
    <location>
        <begin position="3228"/>
        <end position="3241"/>
    </location>
</feature>
<feature type="coiled-coil region" evidence="1">
    <location>
        <begin position="2978"/>
        <end position="3005"/>
    </location>
</feature>